<keyword evidence="1 2" id="KW-0597">Phosphoprotein</keyword>
<keyword evidence="5" id="KW-1185">Reference proteome</keyword>
<evidence type="ECO:0000256" key="2">
    <source>
        <dbReference type="PROSITE-ProRule" id="PRU00169"/>
    </source>
</evidence>
<gene>
    <name evidence="4" type="ORF">J2S42_007412</name>
</gene>
<dbReference type="PANTHER" id="PTHR44591:SF19">
    <property type="entry name" value="TWO-COMPONENT RESPONSE REGULATOR-RELATED"/>
    <property type="match status" value="1"/>
</dbReference>
<dbReference type="SUPFAM" id="SSF52172">
    <property type="entry name" value="CheY-like"/>
    <property type="match status" value="1"/>
</dbReference>
<dbReference type="InterPro" id="IPR011006">
    <property type="entry name" value="CheY-like_superfamily"/>
</dbReference>
<accession>A0AAE4B3Z0</accession>
<dbReference type="PANTHER" id="PTHR44591">
    <property type="entry name" value="STRESS RESPONSE REGULATOR PROTEIN 1"/>
    <property type="match status" value="1"/>
</dbReference>
<feature type="modified residue" description="4-aspartylphosphate" evidence="2">
    <location>
        <position position="55"/>
    </location>
</feature>
<evidence type="ECO:0000313" key="4">
    <source>
        <dbReference type="EMBL" id="MDQ0370743.1"/>
    </source>
</evidence>
<dbReference type="Gene3D" id="1.10.3210.10">
    <property type="entry name" value="Hypothetical protein af1432"/>
    <property type="match status" value="1"/>
</dbReference>
<comment type="caution">
    <text evidence="4">The sequence shown here is derived from an EMBL/GenBank/DDBJ whole genome shotgun (WGS) entry which is preliminary data.</text>
</comment>
<protein>
    <submittedName>
        <fullName evidence="4">FixJ family two-component response regulator</fullName>
    </submittedName>
</protein>
<dbReference type="Pfam" id="PF00072">
    <property type="entry name" value="Response_reg"/>
    <property type="match status" value="1"/>
</dbReference>
<dbReference type="Gene3D" id="3.40.50.2300">
    <property type="match status" value="1"/>
</dbReference>
<feature type="domain" description="Response regulatory" evidence="3">
    <location>
        <begin position="6"/>
        <end position="121"/>
    </location>
</feature>
<dbReference type="Pfam" id="PF13487">
    <property type="entry name" value="HD_5"/>
    <property type="match status" value="1"/>
</dbReference>
<dbReference type="InterPro" id="IPR050595">
    <property type="entry name" value="Bact_response_regulator"/>
</dbReference>
<sequence>MADRPAVLLVDDDESVLDALTLQLRGDFRTHTAPDGRTALTVLAARDDIAVVVSDMLMPDMSGAQLLGEMRLRHPDTTRVLLTAQADVAGAIAAINDGGAFRFLTKPCPTAELRTTVSAAVAQHRIAVAERTVLAKTLRASLQALFGVLELANPAAFARAGRIRTLVSALCQDLDLDNRWEIEVAAMCSQLGAVALPPGVLEKMDAGLPLGEREQRMVDAMPDVAVRLLGDVPNLDDVLAIVRGLRAPDPAAPPLVSLGAGVIRAALDFENHTARGVSGEAALRAIEQRADDRHHPGALAALRRIKGITATPDTVRALAIAELEVGMRMAEDVATVTGAVLIGRGTRVTELLLERLMNYRQIATIAEPVLAVIPADILARWRQPS</sequence>
<dbReference type="SMART" id="SM00448">
    <property type="entry name" value="REC"/>
    <property type="match status" value="1"/>
</dbReference>
<proteinExistence type="predicted"/>
<dbReference type="PROSITE" id="PS50110">
    <property type="entry name" value="RESPONSE_REGULATORY"/>
    <property type="match status" value="1"/>
</dbReference>
<dbReference type="GO" id="GO:0000160">
    <property type="term" value="P:phosphorelay signal transduction system"/>
    <property type="evidence" value="ECO:0007669"/>
    <property type="project" value="InterPro"/>
</dbReference>
<evidence type="ECO:0000256" key="1">
    <source>
        <dbReference type="ARBA" id="ARBA00022553"/>
    </source>
</evidence>
<dbReference type="InterPro" id="IPR001789">
    <property type="entry name" value="Sig_transdc_resp-reg_receiver"/>
</dbReference>
<organism evidence="4 5">
    <name type="scientific">Catenuloplanes indicus</name>
    <dbReference type="NCBI Taxonomy" id="137267"/>
    <lineage>
        <taxon>Bacteria</taxon>
        <taxon>Bacillati</taxon>
        <taxon>Actinomycetota</taxon>
        <taxon>Actinomycetes</taxon>
        <taxon>Micromonosporales</taxon>
        <taxon>Micromonosporaceae</taxon>
        <taxon>Catenuloplanes</taxon>
    </lineage>
</organism>
<dbReference type="Proteomes" id="UP001240236">
    <property type="component" value="Unassembled WGS sequence"/>
</dbReference>
<reference evidence="4 5" key="1">
    <citation type="submission" date="2023-07" db="EMBL/GenBank/DDBJ databases">
        <title>Sequencing the genomes of 1000 actinobacteria strains.</title>
        <authorList>
            <person name="Klenk H.-P."/>
        </authorList>
    </citation>
    <scope>NUCLEOTIDE SEQUENCE [LARGE SCALE GENOMIC DNA]</scope>
    <source>
        <strain evidence="4 5">DSM 44709</strain>
    </source>
</reference>
<dbReference type="AlphaFoldDB" id="A0AAE4B3Z0"/>
<evidence type="ECO:0000259" key="3">
    <source>
        <dbReference type="PROSITE" id="PS50110"/>
    </source>
</evidence>
<dbReference type="CDD" id="cd17569">
    <property type="entry name" value="REC_HupR-like"/>
    <property type="match status" value="1"/>
</dbReference>
<name>A0AAE4B3Z0_9ACTN</name>
<evidence type="ECO:0000313" key="5">
    <source>
        <dbReference type="Proteomes" id="UP001240236"/>
    </source>
</evidence>
<dbReference type="RefSeq" id="WP_307246949.1">
    <property type="nucleotide sequence ID" value="NZ_JAUSUZ010000001.1"/>
</dbReference>
<dbReference type="EMBL" id="JAUSUZ010000001">
    <property type="protein sequence ID" value="MDQ0370743.1"/>
    <property type="molecule type" value="Genomic_DNA"/>
</dbReference>